<dbReference type="Pfam" id="PF03466">
    <property type="entry name" value="LysR_substrate"/>
    <property type="match status" value="1"/>
</dbReference>
<gene>
    <name evidence="6" type="ORF">B9Z37_07420</name>
</gene>
<dbReference type="PANTHER" id="PTHR30419:SF30">
    <property type="entry name" value="LYSR FAMILY TRANSCRIPTIONAL REGULATOR"/>
    <property type="match status" value="1"/>
</dbReference>
<evidence type="ECO:0000259" key="5">
    <source>
        <dbReference type="PROSITE" id="PS50931"/>
    </source>
</evidence>
<evidence type="ECO:0000256" key="1">
    <source>
        <dbReference type="ARBA" id="ARBA00009437"/>
    </source>
</evidence>
<dbReference type="SUPFAM" id="SSF53850">
    <property type="entry name" value="Periplasmic binding protein-like II"/>
    <property type="match status" value="1"/>
</dbReference>
<dbReference type="Gene3D" id="3.40.190.290">
    <property type="match status" value="1"/>
</dbReference>
<evidence type="ECO:0000256" key="4">
    <source>
        <dbReference type="ARBA" id="ARBA00023163"/>
    </source>
</evidence>
<dbReference type="PANTHER" id="PTHR30419">
    <property type="entry name" value="HTH-TYPE TRANSCRIPTIONAL REGULATOR YBHD"/>
    <property type="match status" value="1"/>
</dbReference>
<feature type="domain" description="HTH lysR-type" evidence="5">
    <location>
        <begin position="1"/>
        <end position="58"/>
    </location>
</feature>
<dbReference type="PROSITE" id="PS50931">
    <property type="entry name" value="HTH_LYSR"/>
    <property type="match status" value="1"/>
</dbReference>
<evidence type="ECO:0000313" key="6">
    <source>
        <dbReference type="EMBL" id="PUE54363.1"/>
    </source>
</evidence>
<proteinExistence type="inferred from homology"/>
<name>A0A315E9K0_9BURK</name>
<keyword evidence="3" id="KW-0238">DNA-binding</keyword>
<reference evidence="6 7" key="1">
    <citation type="submission" date="2017-04" db="EMBL/GenBank/DDBJ databases">
        <title>Unexpected and diverse lifestyles within the genus Limnohabitans.</title>
        <authorList>
            <person name="Kasalicky V."/>
            <person name="Mehrshad M."/>
            <person name="Andrei S.-A."/>
            <person name="Salcher M."/>
            <person name="Kratochvilova H."/>
            <person name="Simek K."/>
            <person name="Ghai R."/>
        </authorList>
    </citation>
    <scope>NUCLEOTIDE SEQUENCE [LARGE SCALE GENOMIC DNA]</scope>
    <source>
        <strain evidence="6 7">II-B4</strain>
    </source>
</reference>
<evidence type="ECO:0000256" key="2">
    <source>
        <dbReference type="ARBA" id="ARBA00023015"/>
    </source>
</evidence>
<dbReference type="OrthoDB" id="8629427at2"/>
<comment type="caution">
    <text evidence="6">The sequence shown here is derived from an EMBL/GenBank/DDBJ whole genome shotgun (WGS) entry which is preliminary data.</text>
</comment>
<dbReference type="InterPro" id="IPR036390">
    <property type="entry name" value="WH_DNA-bd_sf"/>
</dbReference>
<dbReference type="PRINTS" id="PR00039">
    <property type="entry name" value="HTHLYSR"/>
</dbReference>
<dbReference type="GO" id="GO:0003677">
    <property type="term" value="F:DNA binding"/>
    <property type="evidence" value="ECO:0007669"/>
    <property type="project" value="UniProtKB-KW"/>
</dbReference>
<dbReference type="CDD" id="cd05466">
    <property type="entry name" value="PBP2_LTTR_substrate"/>
    <property type="match status" value="1"/>
</dbReference>
<dbReference type="GO" id="GO:0005829">
    <property type="term" value="C:cytosol"/>
    <property type="evidence" value="ECO:0007669"/>
    <property type="project" value="TreeGrafter"/>
</dbReference>
<dbReference type="InterPro" id="IPR050950">
    <property type="entry name" value="HTH-type_LysR_regulators"/>
</dbReference>
<dbReference type="GO" id="GO:0003700">
    <property type="term" value="F:DNA-binding transcription factor activity"/>
    <property type="evidence" value="ECO:0007669"/>
    <property type="project" value="InterPro"/>
</dbReference>
<dbReference type="Pfam" id="PF00126">
    <property type="entry name" value="HTH_1"/>
    <property type="match status" value="1"/>
</dbReference>
<dbReference type="RefSeq" id="WP_108312323.1">
    <property type="nucleotide sequence ID" value="NZ_NESN01000002.1"/>
</dbReference>
<dbReference type="InterPro" id="IPR036388">
    <property type="entry name" value="WH-like_DNA-bd_sf"/>
</dbReference>
<evidence type="ECO:0000313" key="7">
    <source>
        <dbReference type="Proteomes" id="UP000250790"/>
    </source>
</evidence>
<keyword evidence="4" id="KW-0804">Transcription</keyword>
<keyword evidence="2" id="KW-0805">Transcription regulation</keyword>
<sequence>MKLHQLQALVGAVEHGSIRAAARELHLTQAALTKSLRQLEEEAGVALLVRKSRGVGLTEAGLRLHARALLVMRQLALAQDELQQAQGDEAGTVRVALTPYLMLTVLGEAFLWFRKRYPRIELRLIEGLVARVLPGLRDGTVDFAIVADSGDVTPQEFQCTRLHKDQQKLVVRAGHPVLRQPTAAKLAALEWVMPGPFSQGLDDGLLAMFAQAGVSPPQQITRCDAMAAMALIRQTDAMSVMPAPLLAQPEGHGLVELSLRSMRPPDIELVLLSPPEVPLTPAAAYLARCLTDAIAARGKA</sequence>
<keyword evidence="7" id="KW-1185">Reference proteome</keyword>
<dbReference type="InterPro" id="IPR000847">
    <property type="entry name" value="LysR_HTH_N"/>
</dbReference>
<dbReference type="Proteomes" id="UP000250790">
    <property type="component" value="Unassembled WGS sequence"/>
</dbReference>
<dbReference type="EMBL" id="NESN01000002">
    <property type="protein sequence ID" value="PUE54363.1"/>
    <property type="molecule type" value="Genomic_DNA"/>
</dbReference>
<accession>A0A315E9K0</accession>
<dbReference type="SUPFAM" id="SSF46785">
    <property type="entry name" value="Winged helix' DNA-binding domain"/>
    <property type="match status" value="1"/>
</dbReference>
<dbReference type="InterPro" id="IPR005119">
    <property type="entry name" value="LysR_subst-bd"/>
</dbReference>
<comment type="similarity">
    <text evidence="1">Belongs to the LysR transcriptional regulatory family.</text>
</comment>
<evidence type="ECO:0000256" key="3">
    <source>
        <dbReference type="ARBA" id="ARBA00023125"/>
    </source>
</evidence>
<dbReference type="AlphaFoldDB" id="A0A315E9K0"/>
<dbReference type="Gene3D" id="1.10.10.10">
    <property type="entry name" value="Winged helix-like DNA-binding domain superfamily/Winged helix DNA-binding domain"/>
    <property type="match status" value="1"/>
</dbReference>
<protein>
    <recommendedName>
        <fullName evidence="5">HTH lysR-type domain-containing protein</fullName>
    </recommendedName>
</protein>
<organism evidence="6 7">
    <name type="scientific">Limnohabitans parvus II-B4</name>
    <dbReference type="NCBI Taxonomy" id="1293052"/>
    <lineage>
        <taxon>Bacteria</taxon>
        <taxon>Pseudomonadati</taxon>
        <taxon>Pseudomonadota</taxon>
        <taxon>Betaproteobacteria</taxon>
        <taxon>Burkholderiales</taxon>
        <taxon>Comamonadaceae</taxon>
        <taxon>Limnohabitans</taxon>
    </lineage>
</organism>